<dbReference type="Proteomes" id="UP000008909">
    <property type="component" value="Unassembled WGS sequence"/>
</dbReference>
<dbReference type="EMBL" id="DF143033">
    <property type="protein sequence ID" value="GAA50312.1"/>
    <property type="molecule type" value="Genomic_DNA"/>
</dbReference>
<sequence>EAPKNIRVPNLVGTRTIRIVNIRNSTQSLCFRRNVVLNRIVGRFSKCQVDLDLLLPGSSTSNRSYTFSEIGIFKALFCFPHIFHKAVTPKCRGSNPGTATGYALLMSSNKSETRIQCFPLRFVVKLDTGRLVQLQWRDSVLRKVAATFLDGKSIENGEEDKELEMLLIDFDRLSLSEAGANSWNSTDSNVVLRVISRALRWKLLVNFHEMAHTDCTKIYSLLRQRVN</sequence>
<protein>
    <submittedName>
        <fullName evidence="1">Uncharacterized protein</fullName>
    </submittedName>
</protein>
<proteinExistence type="predicted"/>
<organism evidence="1 2">
    <name type="scientific">Clonorchis sinensis</name>
    <name type="common">Chinese liver fluke</name>
    <dbReference type="NCBI Taxonomy" id="79923"/>
    <lineage>
        <taxon>Eukaryota</taxon>
        <taxon>Metazoa</taxon>
        <taxon>Spiralia</taxon>
        <taxon>Lophotrochozoa</taxon>
        <taxon>Platyhelminthes</taxon>
        <taxon>Trematoda</taxon>
        <taxon>Digenea</taxon>
        <taxon>Opisthorchiida</taxon>
        <taxon>Opisthorchiata</taxon>
        <taxon>Opisthorchiidae</taxon>
        <taxon>Clonorchis</taxon>
    </lineage>
</organism>
<evidence type="ECO:0000313" key="2">
    <source>
        <dbReference type="Proteomes" id="UP000008909"/>
    </source>
</evidence>
<dbReference type="AlphaFoldDB" id="G7YBH8"/>
<feature type="non-terminal residue" evidence="1">
    <location>
        <position position="1"/>
    </location>
</feature>
<reference key="2">
    <citation type="submission" date="2011-10" db="EMBL/GenBank/DDBJ databases">
        <title>The genome and transcriptome sequence of Clonorchis sinensis provide insights into the carcinogenic liver fluke.</title>
        <authorList>
            <person name="Wang X."/>
            <person name="Huang Y."/>
            <person name="Chen W."/>
            <person name="Liu H."/>
            <person name="Guo L."/>
            <person name="Chen Y."/>
            <person name="Luo F."/>
            <person name="Zhou W."/>
            <person name="Sun J."/>
            <person name="Mao Q."/>
            <person name="Liang P."/>
            <person name="Zhou C."/>
            <person name="Tian Y."/>
            <person name="Men J."/>
            <person name="Lv X."/>
            <person name="Huang L."/>
            <person name="Zhou J."/>
            <person name="Hu Y."/>
            <person name="Li R."/>
            <person name="Zhang F."/>
            <person name="Lei H."/>
            <person name="Li X."/>
            <person name="Hu X."/>
            <person name="Liang C."/>
            <person name="Xu J."/>
            <person name="Wu Z."/>
            <person name="Yu X."/>
        </authorList>
    </citation>
    <scope>NUCLEOTIDE SEQUENCE</scope>
    <source>
        <strain>Henan</strain>
    </source>
</reference>
<accession>G7YBH8</accession>
<name>G7YBH8_CLOSI</name>
<gene>
    <name evidence="1" type="ORF">CLF_104362</name>
</gene>
<evidence type="ECO:0000313" key="1">
    <source>
        <dbReference type="EMBL" id="GAA50312.1"/>
    </source>
</evidence>
<keyword evidence="2" id="KW-1185">Reference proteome</keyword>
<reference evidence="1" key="1">
    <citation type="journal article" date="2011" name="Genome Biol.">
        <title>The draft genome of the carcinogenic human liver fluke Clonorchis sinensis.</title>
        <authorList>
            <person name="Wang X."/>
            <person name="Chen W."/>
            <person name="Huang Y."/>
            <person name="Sun J."/>
            <person name="Men J."/>
            <person name="Liu H."/>
            <person name="Luo F."/>
            <person name="Guo L."/>
            <person name="Lv X."/>
            <person name="Deng C."/>
            <person name="Zhou C."/>
            <person name="Fan Y."/>
            <person name="Li X."/>
            <person name="Huang L."/>
            <person name="Hu Y."/>
            <person name="Liang C."/>
            <person name="Hu X."/>
            <person name="Xu J."/>
            <person name="Yu X."/>
        </authorList>
    </citation>
    <scope>NUCLEOTIDE SEQUENCE [LARGE SCALE GENOMIC DNA]</scope>
    <source>
        <strain evidence="1">Henan</strain>
    </source>
</reference>